<keyword evidence="2" id="KW-0812">Transmembrane</keyword>
<feature type="transmembrane region" description="Helical" evidence="2">
    <location>
        <begin position="295"/>
        <end position="317"/>
    </location>
</feature>
<protein>
    <submittedName>
        <fullName evidence="3">Uncharacterized protein</fullName>
    </submittedName>
</protein>
<name>A0A6A8D6X4_9BACI</name>
<dbReference type="InterPro" id="IPR047928">
    <property type="entry name" value="Perm_prefix_1"/>
</dbReference>
<feature type="transmembrane region" description="Helical" evidence="2">
    <location>
        <begin position="133"/>
        <end position="155"/>
    </location>
</feature>
<feature type="transmembrane region" description="Helical" evidence="2">
    <location>
        <begin position="219"/>
        <end position="243"/>
    </location>
</feature>
<dbReference type="NCBIfam" id="NF038403">
    <property type="entry name" value="perm_prefix_1"/>
    <property type="match status" value="1"/>
</dbReference>
<evidence type="ECO:0000256" key="1">
    <source>
        <dbReference type="SAM" id="Coils"/>
    </source>
</evidence>
<gene>
    <name evidence="3" type="ORF">GH741_01595</name>
</gene>
<keyword evidence="1" id="KW-0175">Coiled coil</keyword>
<reference evidence="3" key="1">
    <citation type="submission" date="2019-11" db="EMBL/GenBank/DDBJ databases">
        <authorList>
            <person name="Li J."/>
        </authorList>
    </citation>
    <scope>NUCLEOTIDE SEQUENCE</scope>
    <source>
        <strain evidence="3">B6B</strain>
    </source>
</reference>
<keyword evidence="4" id="KW-1185">Reference proteome</keyword>
<keyword evidence="2" id="KW-0472">Membrane</keyword>
<feature type="coiled-coil region" evidence="1">
    <location>
        <begin position="22"/>
        <end position="49"/>
    </location>
</feature>
<evidence type="ECO:0000313" key="3">
    <source>
        <dbReference type="EMBL" id="MRH41364.1"/>
    </source>
</evidence>
<dbReference type="AlphaFoldDB" id="A0A6A8D6X4"/>
<evidence type="ECO:0000256" key="2">
    <source>
        <dbReference type="SAM" id="Phobius"/>
    </source>
</evidence>
<accession>A0A6A8D6X4</accession>
<sequence>MDTIINYLDNMFATLPKNKKILDLKEDLLSSMEDKYNELKRNGKSENEAIGIVISEFGNIDELIKEFDIELDDQSEELPMLTENEVNDYLEVNKKASKLIGLGVTFCILGAALLILITQLIGDGLITGVSDNYAGIVGLIPLLLLVAVAVGLFIYSGMTTDRFKYIENDFELPSHLRQSIKNKSNSYDPTYTKAIIIGVVLCIVSPIFLFITAPMSESASSYGVVVLLMIVSVAVNIFIYFGMKKESYKKLLKIDEYTHSNKQKNKVIGAIGSIVWPLAVIIFLVSGLVFNQWHINWIVFPITGLLFAMFSGAYSILKEKN</sequence>
<evidence type="ECO:0000313" key="4">
    <source>
        <dbReference type="Proteomes" id="UP000799092"/>
    </source>
</evidence>
<dbReference type="RefSeq" id="WP_338079193.1">
    <property type="nucleotide sequence ID" value="NZ_WJNG01000002.1"/>
</dbReference>
<dbReference type="Proteomes" id="UP000799092">
    <property type="component" value="Unassembled WGS sequence"/>
</dbReference>
<dbReference type="EMBL" id="WJNG01000002">
    <property type="protein sequence ID" value="MRH41364.1"/>
    <property type="molecule type" value="Genomic_DNA"/>
</dbReference>
<comment type="caution">
    <text evidence="3">The sequence shown here is derived from an EMBL/GenBank/DDBJ whole genome shotgun (WGS) entry which is preliminary data.</text>
</comment>
<proteinExistence type="predicted"/>
<keyword evidence="2" id="KW-1133">Transmembrane helix</keyword>
<organism evidence="3 4">
    <name type="scientific">Aquibacillus halophilus</name>
    <dbReference type="NCBI Taxonomy" id="930132"/>
    <lineage>
        <taxon>Bacteria</taxon>
        <taxon>Bacillati</taxon>
        <taxon>Bacillota</taxon>
        <taxon>Bacilli</taxon>
        <taxon>Bacillales</taxon>
        <taxon>Bacillaceae</taxon>
        <taxon>Aquibacillus</taxon>
    </lineage>
</organism>
<feature type="transmembrane region" description="Helical" evidence="2">
    <location>
        <begin position="99"/>
        <end position="121"/>
    </location>
</feature>
<feature type="transmembrane region" description="Helical" evidence="2">
    <location>
        <begin position="267"/>
        <end position="289"/>
    </location>
</feature>
<feature type="transmembrane region" description="Helical" evidence="2">
    <location>
        <begin position="191"/>
        <end position="213"/>
    </location>
</feature>